<feature type="region of interest" description="Disordered" evidence="1">
    <location>
        <begin position="245"/>
        <end position="376"/>
    </location>
</feature>
<feature type="compositionally biased region" description="Low complexity" evidence="1">
    <location>
        <begin position="303"/>
        <end position="315"/>
    </location>
</feature>
<feature type="compositionally biased region" description="Low complexity" evidence="1">
    <location>
        <begin position="358"/>
        <end position="374"/>
    </location>
</feature>
<evidence type="ECO:0000256" key="1">
    <source>
        <dbReference type="SAM" id="MobiDB-lite"/>
    </source>
</evidence>
<evidence type="ECO:0000313" key="3">
    <source>
        <dbReference type="Proteomes" id="UP001310386"/>
    </source>
</evidence>
<evidence type="ECO:0000313" key="2">
    <source>
        <dbReference type="EMBL" id="MEB3101185.1"/>
    </source>
</evidence>
<gene>
    <name evidence="2" type="ORF">VF724_05855</name>
</gene>
<comment type="caution">
    <text evidence="2">The sequence shown here is derived from an EMBL/GenBank/DDBJ whole genome shotgun (WGS) entry which is preliminary data.</text>
</comment>
<dbReference type="RefSeq" id="WP_371753300.1">
    <property type="nucleotide sequence ID" value="NZ_JAYJLD010000006.1"/>
</dbReference>
<evidence type="ECO:0008006" key="4">
    <source>
        <dbReference type="Google" id="ProtNLM"/>
    </source>
</evidence>
<reference evidence="2" key="1">
    <citation type="submission" date="2023-12" db="EMBL/GenBank/DDBJ databases">
        <title>Fervidustalea candida gen. nov., sp. nov., a novel member of the family Paenibacillaceae isolated from a geothermal area.</title>
        <authorList>
            <person name="Li W.-J."/>
            <person name="Jiao J.-Y."/>
            <person name="Chen Y."/>
        </authorList>
    </citation>
    <scope>NUCLEOTIDE SEQUENCE</scope>
    <source>
        <strain evidence="2">SYSU GA230002</strain>
    </source>
</reference>
<organism evidence="2 3">
    <name type="scientific">Ferviditalea candida</name>
    <dbReference type="NCBI Taxonomy" id="3108399"/>
    <lineage>
        <taxon>Bacteria</taxon>
        <taxon>Bacillati</taxon>
        <taxon>Bacillota</taxon>
        <taxon>Bacilli</taxon>
        <taxon>Bacillales</taxon>
        <taxon>Paenibacillaceae</taxon>
        <taxon>Ferviditalea</taxon>
    </lineage>
</organism>
<keyword evidence="3" id="KW-1185">Reference proteome</keyword>
<proteinExistence type="predicted"/>
<accession>A0ABU5ZFB5</accession>
<dbReference type="Proteomes" id="UP001310386">
    <property type="component" value="Unassembled WGS sequence"/>
</dbReference>
<name>A0ABU5ZFB5_9BACL</name>
<dbReference type="EMBL" id="JAYJLD010000006">
    <property type="protein sequence ID" value="MEB3101185.1"/>
    <property type="molecule type" value="Genomic_DNA"/>
</dbReference>
<sequence length="623" mass="66661">MNIGQLLRGLLGDMQLSEPKQLELKVGEIVKGVVLKLLSDQEALLNIGGVRVTAKLETPLFPGQMTLLQVQPESRQGQILLKPLPNSADMADLPAAQQLKLFGTKDTPENRRILQMMQQAGISLTKENLQTFQQLAAAKPPSLPLEEWMQSGITAFHKGLPIVGDIVLPLHQTVYGKPLHQLLTEVAASASRLQAVSALESSAADQASAASAQPPLQAAESSGFASFLAAKPALEQLLETLRRLSGSSDKGGAPTRFGPVSSPEGYAASAADDETDQTASPLSEKKQTGTAAEANFQTRSGQAAAASPLSAASDAADLHKSRMDNAGGTGPHIPPRERSGEPQISVSLHSAADLTEQTPGSGTSTSPPSAFGGSAREDSRWISDLLKALGVQHERDALAVLEKHERQPEQAETDEPQRTLVQDGQALRSLQSPDRTADTLKAHLLSLLQGQGLPADLKKGAQQLLHQITGQQLLMLPDKGPLISHVALYLPILNPDGEQTAAVHIQSRKGKRGQLDAHNCRILFDLQMKYLGRTLVDVQVVDRTVSLRMLNDHPEIGEMTEIYRRELAGVLDQAGFQFLSMKCLPLPNVDAGGEQAADASIPKPAGDPAEFRAKPYKGVDFRI</sequence>
<protein>
    <recommendedName>
        <fullName evidence="4">Flagellar hook-length control protein FliK</fullName>
    </recommendedName>
</protein>